<gene>
    <name evidence="2" type="ORF">L1049_007199</name>
</gene>
<accession>A0AAP0RIC8</accession>
<protein>
    <submittedName>
        <fullName evidence="2">Uncharacterized protein</fullName>
    </submittedName>
</protein>
<organism evidence="2 3">
    <name type="scientific">Liquidambar formosana</name>
    <name type="common">Formosan gum</name>
    <dbReference type="NCBI Taxonomy" id="63359"/>
    <lineage>
        <taxon>Eukaryota</taxon>
        <taxon>Viridiplantae</taxon>
        <taxon>Streptophyta</taxon>
        <taxon>Embryophyta</taxon>
        <taxon>Tracheophyta</taxon>
        <taxon>Spermatophyta</taxon>
        <taxon>Magnoliopsida</taxon>
        <taxon>eudicotyledons</taxon>
        <taxon>Gunneridae</taxon>
        <taxon>Pentapetalae</taxon>
        <taxon>Saxifragales</taxon>
        <taxon>Altingiaceae</taxon>
        <taxon>Liquidambar</taxon>
    </lineage>
</organism>
<name>A0AAP0RIC8_LIQFO</name>
<dbReference type="AlphaFoldDB" id="A0AAP0RIC8"/>
<comment type="caution">
    <text evidence="2">The sequence shown here is derived from an EMBL/GenBank/DDBJ whole genome shotgun (WGS) entry which is preliminary data.</text>
</comment>
<evidence type="ECO:0000256" key="1">
    <source>
        <dbReference type="SAM" id="Phobius"/>
    </source>
</evidence>
<dbReference type="Proteomes" id="UP001415857">
    <property type="component" value="Unassembled WGS sequence"/>
</dbReference>
<feature type="transmembrane region" description="Helical" evidence="1">
    <location>
        <begin position="21"/>
        <end position="42"/>
    </location>
</feature>
<dbReference type="EMBL" id="JBBPBK010000010">
    <property type="protein sequence ID" value="KAK9277653.1"/>
    <property type="molecule type" value="Genomic_DNA"/>
</dbReference>
<keyword evidence="1" id="KW-1133">Transmembrane helix</keyword>
<evidence type="ECO:0000313" key="2">
    <source>
        <dbReference type="EMBL" id="KAK9277653.1"/>
    </source>
</evidence>
<evidence type="ECO:0000313" key="3">
    <source>
        <dbReference type="Proteomes" id="UP001415857"/>
    </source>
</evidence>
<keyword evidence="3" id="KW-1185">Reference proteome</keyword>
<keyword evidence="1" id="KW-0812">Transmembrane</keyword>
<keyword evidence="1" id="KW-0472">Membrane</keyword>
<proteinExistence type="predicted"/>
<reference evidence="2 3" key="1">
    <citation type="journal article" date="2024" name="Plant J.">
        <title>Genome sequences and population genomics reveal climatic adaptation and genomic divergence between two closely related sweetgum species.</title>
        <authorList>
            <person name="Xu W.Q."/>
            <person name="Ren C.Q."/>
            <person name="Zhang X.Y."/>
            <person name="Comes H.P."/>
            <person name="Liu X.H."/>
            <person name="Li Y.G."/>
            <person name="Kettle C.J."/>
            <person name="Jalonen R."/>
            <person name="Gaisberger H."/>
            <person name="Ma Y.Z."/>
            <person name="Qiu Y.X."/>
        </authorList>
    </citation>
    <scope>NUCLEOTIDE SEQUENCE [LARGE SCALE GENOMIC DNA]</scope>
    <source>
        <strain evidence="2">Hangzhou</strain>
    </source>
</reference>
<sequence length="68" mass="7558">MEWKAFAAILNFICPLFGRGLLSWKLLPSAAAVTVLTLFFMVETEGDFLGNVKWLCSNIACRPSHLVV</sequence>